<keyword evidence="11" id="KW-0472">Membrane</keyword>
<comment type="subcellular location">
    <subcellularLocation>
        <location evidence="2">Membrane</location>
        <topology evidence="2">Single-pass membrane protein</topology>
    </subcellularLocation>
</comment>
<keyword evidence="10" id="KW-0503">Monooxygenase</keyword>
<evidence type="ECO:0000256" key="11">
    <source>
        <dbReference type="ARBA" id="ARBA00023136"/>
    </source>
</evidence>
<keyword evidence="6" id="KW-0479">Metal-binding</keyword>
<dbReference type="GO" id="GO:0016020">
    <property type="term" value="C:membrane"/>
    <property type="evidence" value="ECO:0007669"/>
    <property type="project" value="UniProtKB-SubCell"/>
</dbReference>
<protein>
    <recommendedName>
        <fullName evidence="14">Cytochrome P450</fullName>
    </recommendedName>
</protein>
<accession>A0AAN8Y6N4</accession>
<evidence type="ECO:0000313" key="13">
    <source>
        <dbReference type="Proteomes" id="UP001371456"/>
    </source>
</evidence>
<keyword evidence="8" id="KW-0560">Oxidoreductase</keyword>
<evidence type="ECO:0000256" key="8">
    <source>
        <dbReference type="ARBA" id="ARBA00023002"/>
    </source>
</evidence>
<evidence type="ECO:0000256" key="7">
    <source>
        <dbReference type="ARBA" id="ARBA00022989"/>
    </source>
</evidence>
<dbReference type="InterPro" id="IPR001128">
    <property type="entry name" value="Cyt_P450"/>
</dbReference>
<dbReference type="EMBL" id="JBANQN010000009">
    <property type="protein sequence ID" value="KAK6781299.1"/>
    <property type="molecule type" value="Genomic_DNA"/>
</dbReference>
<keyword evidence="9" id="KW-0408">Iron</keyword>
<keyword evidence="5" id="KW-0812">Transmembrane</keyword>
<sequence>MISLTSTIICRLALGVRFDNEAHERKRFDYLLAETQALMASFFVSDIFPFLGWIDKLTGLTEKLKKNLKELDEFYEELIEQHQNPNRPKSMEGDIVDLLLQLKKEKSIPIDLT</sequence>
<keyword evidence="4" id="KW-0349">Heme</keyword>
<dbReference type="GO" id="GO:0016705">
    <property type="term" value="F:oxidoreductase activity, acting on paired donors, with incorporation or reduction of molecular oxygen"/>
    <property type="evidence" value="ECO:0007669"/>
    <property type="project" value="InterPro"/>
</dbReference>
<dbReference type="SUPFAM" id="SSF48264">
    <property type="entry name" value="Cytochrome P450"/>
    <property type="match status" value="1"/>
</dbReference>
<comment type="cofactor">
    <cofactor evidence="1">
        <name>heme</name>
        <dbReference type="ChEBI" id="CHEBI:30413"/>
    </cofactor>
</comment>
<dbReference type="Pfam" id="PF00067">
    <property type="entry name" value="p450"/>
    <property type="match status" value="1"/>
</dbReference>
<evidence type="ECO:0000256" key="6">
    <source>
        <dbReference type="ARBA" id="ARBA00022723"/>
    </source>
</evidence>
<evidence type="ECO:0000256" key="5">
    <source>
        <dbReference type="ARBA" id="ARBA00022692"/>
    </source>
</evidence>
<dbReference type="GO" id="GO:0004497">
    <property type="term" value="F:monooxygenase activity"/>
    <property type="evidence" value="ECO:0007669"/>
    <property type="project" value="UniProtKB-KW"/>
</dbReference>
<reference evidence="12 13" key="1">
    <citation type="submission" date="2024-02" db="EMBL/GenBank/DDBJ databases">
        <title>de novo genome assembly of Solanum bulbocastanum strain 11H21.</title>
        <authorList>
            <person name="Hosaka A.J."/>
        </authorList>
    </citation>
    <scope>NUCLEOTIDE SEQUENCE [LARGE SCALE GENOMIC DNA]</scope>
    <source>
        <tissue evidence="12">Young leaves</tissue>
    </source>
</reference>
<gene>
    <name evidence="12" type="ORF">RDI58_023483</name>
</gene>
<evidence type="ECO:0000313" key="12">
    <source>
        <dbReference type="EMBL" id="KAK6781299.1"/>
    </source>
</evidence>
<dbReference type="GO" id="GO:0005506">
    <property type="term" value="F:iron ion binding"/>
    <property type="evidence" value="ECO:0007669"/>
    <property type="project" value="InterPro"/>
</dbReference>
<dbReference type="Proteomes" id="UP001371456">
    <property type="component" value="Unassembled WGS sequence"/>
</dbReference>
<dbReference type="PANTHER" id="PTHR47955">
    <property type="entry name" value="CYTOCHROME P450 FAMILY 71 PROTEIN"/>
    <property type="match status" value="1"/>
</dbReference>
<evidence type="ECO:0000256" key="2">
    <source>
        <dbReference type="ARBA" id="ARBA00004167"/>
    </source>
</evidence>
<evidence type="ECO:0000256" key="4">
    <source>
        <dbReference type="ARBA" id="ARBA00022617"/>
    </source>
</evidence>
<dbReference type="Gene3D" id="1.10.630.10">
    <property type="entry name" value="Cytochrome P450"/>
    <property type="match status" value="1"/>
</dbReference>
<comment type="caution">
    <text evidence="12">The sequence shown here is derived from an EMBL/GenBank/DDBJ whole genome shotgun (WGS) entry which is preliminary data.</text>
</comment>
<proteinExistence type="inferred from homology"/>
<organism evidence="12 13">
    <name type="scientific">Solanum bulbocastanum</name>
    <name type="common">Wild potato</name>
    <dbReference type="NCBI Taxonomy" id="147425"/>
    <lineage>
        <taxon>Eukaryota</taxon>
        <taxon>Viridiplantae</taxon>
        <taxon>Streptophyta</taxon>
        <taxon>Embryophyta</taxon>
        <taxon>Tracheophyta</taxon>
        <taxon>Spermatophyta</taxon>
        <taxon>Magnoliopsida</taxon>
        <taxon>eudicotyledons</taxon>
        <taxon>Gunneridae</taxon>
        <taxon>Pentapetalae</taxon>
        <taxon>asterids</taxon>
        <taxon>lamiids</taxon>
        <taxon>Solanales</taxon>
        <taxon>Solanaceae</taxon>
        <taxon>Solanoideae</taxon>
        <taxon>Solaneae</taxon>
        <taxon>Solanum</taxon>
    </lineage>
</organism>
<name>A0AAN8Y6N4_SOLBU</name>
<evidence type="ECO:0008006" key="14">
    <source>
        <dbReference type="Google" id="ProtNLM"/>
    </source>
</evidence>
<evidence type="ECO:0000256" key="3">
    <source>
        <dbReference type="ARBA" id="ARBA00010617"/>
    </source>
</evidence>
<dbReference type="AlphaFoldDB" id="A0AAN8Y6N4"/>
<evidence type="ECO:0000256" key="10">
    <source>
        <dbReference type="ARBA" id="ARBA00023033"/>
    </source>
</evidence>
<dbReference type="GO" id="GO:0020037">
    <property type="term" value="F:heme binding"/>
    <property type="evidence" value="ECO:0007669"/>
    <property type="project" value="InterPro"/>
</dbReference>
<keyword evidence="13" id="KW-1185">Reference proteome</keyword>
<comment type="similarity">
    <text evidence="3">Belongs to the cytochrome P450 family.</text>
</comment>
<evidence type="ECO:0000256" key="1">
    <source>
        <dbReference type="ARBA" id="ARBA00001971"/>
    </source>
</evidence>
<evidence type="ECO:0000256" key="9">
    <source>
        <dbReference type="ARBA" id="ARBA00023004"/>
    </source>
</evidence>
<keyword evidence="7" id="KW-1133">Transmembrane helix</keyword>
<dbReference type="PANTHER" id="PTHR47955:SF22">
    <property type="entry name" value="CYTOCHROME P450 83B1-LIKE"/>
    <property type="match status" value="1"/>
</dbReference>
<dbReference type="InterPro" id="IPR036396">
    <property type="entry name" value="Cyt_P450_sf"/>
</dbReference>